<evidence type="ECO:0000313" key="1">
    <source>
        <dbReference type="EMBL" id="KAH7949170.1"/>
    </source>
</evidence>
<keyword evidence="2" id="KW-1185">Reference proteome</keyword>
<sequence>MIETKSSHSRHLCLSLPPYREYDFPPSFQGTTARSSGNVASTGYRRLHCAVLFTLGLCVVLVVFITYLRQRLSREVTGLCVTASCYDYWERLKKQMDKTIDPCDNFTAFVCGNWKPEKRFGDLSHSTFSDMVMSWRTNLRDIVRKGSIELPVGRKAAAMFESCMTQVQSDVETFQLFMRDRGLSWPEDAKARSPLEVLFDLAFNWNMNLWLKLQLLPGVTGDPRRRILITANEFLTYWDAVLDQVPVDKFATVYNAMVVIFGGEKENLATEEKVKEVYETMRSVLKTLVRAGTRMTRFPAVFALHDVTNYTELVTAEHVHDVITKTLQIDPPFSIDELLLFDDIRVLQAMLRIIRTYNDTALFRHLSWLFVYAYGVVAHPALVLHTLFGSAEWAKAVQPRYCAVQAEDSYKLLVAALASVAGFSPEERRAIDEHLETIKQPMFDLSASLSPIRRSESGEVYSRYAGHLEQDNGCCVARRKDKHVAKQKLLRVRIALWPPADFLTNKVLEDIYGKFPESNDTTFTNLWIAARRTGRNLLGTTAGVFAQSISESTALPYVQYMHPLNEVRLAVGALAPPLYYREGTKAMLYGGLGYFYAKKLINTVDSAGAKGPNTELDIGPAMGPSSASEFAEAAKVLCR</sequence>
<name>A0ACB8CQ19_DERSI</name>
<dbReference type="EMBL" id="CM023474">
    <property type="protein sequence ID" value="KAH7949170.1"/>
    <property type="molecule type" value="Genomic_DNA"/>
</dbReference>
<proteinExistence type="predicted"/>
<gene>
    <name evidence="1" type="ORF">HPB49_005725</name>
</gene>
<comment type="caution">
    <text evidence="1">The sequence shown here is derived from an EMBL/GenBank/DDBJ whole genome shotgun (WGS) entry which is preliminary data.</text>
</comment>
<organism evidence="1 2">
    <name type="scientific">Dermacentor silvarum</name>
    <name type="common">Tick</name>
    <dbReference type="NCBI Taxonomy" id="543639"/>
    <lineage>
        <taxon>Eukaryota</taxon>
        <taxon>Metazoa</taxon>
        <taxon>Ecdysozoa</taxon>
        <taxon>Arthropoda</taxon>
        <taxon>Chelicerata</taxon>
        <taxon>Arachnida</taxon>
        <taxon>Acari</taxon>
        <taxon>Parasitiformes</taxon>
        <taxon>Ixodida</taxon>
        <taxon>Ixodoidea</taxon>
        <taxon>Ixodidae</taxon>
        <taxon>Rhipicephalinae</taxon>
        <taxon>Dermacentor</taxon>
    </lineage>
</organism>
<accession>A0ACB8CQ19</accession>
<protein>
    <submittedName>
        <fullName evidence="1">Uncharacterized protein</fullName>
    </submittedName>
</protein>
<dbReference type="Proteomes" id="UP000821865">
    <property type="component" value="Chromosome 5"/>
</dbReference>
<evidence type="ECO:0000313" key="2">
    <source>
        <dbReference type="Proteomes" id="UP000821865"/>
    </source>
</evidence>
<reference evidence="1" key="1">
    <citation type="submission" date="2020-05" db="EMBL/GenBank/DDBJ databases">
        <title>Large-scale comparative analyses of tick genomes elucidate their genetic diversity and vector capacities.</title>
        <authorList>
            <person name="Jia N."/>
            <person name="Wang J."/>
            <person name="Shi W."/>
            <person name="Du L."/>
            <person name="Sun Y."/>
            <person name="Zhan W."/>
            <person name="Jiang J."/>
            <person name="Wang Q."/>
            <person name="Zhang B."/>
            <person name="Ji P."/>
            <person name="Sakyi L.B."/>
            <person name="Cui X."/>
            <person name="Yuan T."/>
            <person name="Jiang B."/>
            <person name="Yang W."/>
            <person name="Lam T.T.-Y."/>
            <person name="Chang Q."/>
            <person name="Ding S."/>
            <person name="Wang X."/>
            <person name="Zhu J."/>
            <person name="Ruan X."/>
            <person name="Zhao L."/>
            <person name="Wei J."/>
            <person name="Que T."/>
            <person name="Du C."/>
            <person name="Cheng J."/>
            <person name="Dai P."/>
            <person name="Han X."/>
            <person name="Huang E."/>
            <person name="Gao Y."/>
            <person name="Liu J."/>
            <person name="Shao H."/>
            <person name="Ye R."/>
            <person name="Li L."/>
            <person name="Wei W."/>
            <person name="Wang X."/>
            <person name="Wang C."/>
            <person name="Yang T."/>
            <person name="Huo Q."/>
            <person name="Li W."/>
            <person name="Guo W."/>
            <person name="Chen H."/>
            <person name="Zhou L."/>
            <person name="Ni X."/>
            <person name="Tian J."/>
            <person name="Zhou Y."/>
            <person name="Sheng Y."/>
            <person name="Liu T."/>
            <person name="Pan Y."/>
            <person name="Xia L."/>
            <person name="Li J."/>
            <person name="Zhao F."/>
            <person name="Cao W."/>
        </authorList>
    </citation>
    <scope>NUCLEOTIDE SEQUENCE</scope>
    <source>
        <strain evidence="1">Dsil-2018</strain>
    </source>
</reference>